<sequence>MKSEPSANMTEDDEDSGNKTADSSDDKPLYNRATETFLSHSRLSGVKGLSDHTIQIPQQKFSMHFRHTSGLEISSKQPRRRVLLKKRTECDFASKVPAAADLDRDPNPSVDQLNCQFDTIKSTSRSPIRILRSRRILEAEIMRLGSVARRVSVVAESRQRRLEFTLAKLQQAEAETDRLRKLVVLLIIWNLKIV</sequence>
<evidence type="ECO:0000313" key="3">
    <source>
        <dbReference type="EMBL" id="VEL13521.1"/>
    </source>
</evidence>
<evidence type="ECO:0000313" key="4">
    <source>
        <dbReference type="Proteomes" id="UP000784294"/>
    </source>
</evidence>
<accession>A0A448WJV2</accession>
<evidence type="ECO:0000256" key="1">
    <source>
        <dbReference type="SAM" id="Coils"/>
    </source>
</evidence>
<evidence type="ECO:0000256" key="2">
    <source>
        <dbReference type="SAM" id="MobiDB-lite"/>
    </source>
</evidence>
<organism evidence="3 4">
    <name type="scientific">Protopolystoma xenopodis</name>
    <dbReference type="NCBI Taxonomy" id="117903"/>
    <lineage>
        <taxon>Eukaryota</taxon>
        <taxon>Metazoa</taxon>
        <taxon>Spiralia</taxon>
        <taxon>Lophotrochozoa</taxon>
        <taxon>Platyhelminthes</taxon>
        <taxon>Monogenea</taxon>
        <taxon>Polyopisthocotylea</taxon>
        <taxon>Polystomatidea</taxon>
        <taxon>Polystomatidae</taxon>
        <taxon>Protopolystoma</taxon>
    </lineage>
</organism>
<protein>
    <submittedName>
        <fullName evidence="3">Uncharacterized protein</fullName>
    </submittedName>
</protein>
<keyword evidence="4" id="KW-1185">Reference proteome</keyword>
<reference evidence="3" key="1">
    <citation type="submission" date="2018-11" db="EMBL/GenBank/DDBJ databases">
        <authorList>
            <consortium name="Pathogen Informatics"/>
        </authorList>
    </citation>
    <scope>NUCLEOTIDE SEQUENCE</scope>
</reference>
<gene>
    <name evidence="3" type="ORF">PXEA_LOCUS6961</name>
</gene>
<feature type="coiled-coil region" evidence="1">
    <location>
        <begin position="155"/>
        <end position="182"/>
    </location>
</feature>
<proteinExistence type="predicted"/>
<dbReference type="Proteomes" id="UP000784294">
    <property type="component" value="Unassembled WGS sequence"/>
</dbReference>
<dbReference type="EMBL" id="CAAALY010018037">
    <property type="protein sequence ID" value="VEL13521.1"/>
    <property type="molecule type" value="Genomic_DNA"/>
</dbReference>
<dbReference type="AlphaFoldDB" id="A0A448WJV2"/>
<name>A0A448WJV2_9PLAT</name>
<comment type="caution">
    <text evidence="3">The sequence shown here is derived from an EMBL/GenBank/DDBJ whole genome shotgun (WGS) entry which is preliminary data.</text>
</comment>
<keyword evidence="1" id="KW-0175">Coiled coil</keyword>
<feature type="region of interest" description="Disordered" evidence="2">
    <location>
        <begin position="1"/>
        <end position="30"/>
    </location>
</feature>